<dbReference type="FunFam" id="1.10.472.10:FF:000001">
    <property type="entry name" value="G2/mitotic-specific cyclin"/>
    <property type="match status" value="1"/>
</dbReference>
<dbReference type="AlphaFoldDB" id="A0A1R2BJ01"/>
<dbReference type="InterPro" id="IPR013763">
    <property type="entry name" value="Cyclin-like_dom"/>
</dbReference>
<name>A0A1R2BJ01_9CILI</name>
<dbReference type="InterPro" id="IPR006671">
    <property type="entry name" value="Cyclin_N"/>
</dbReference>
<comment type="similarity">
    <text evidence="4">Belongs to the cyclin family.</text>
</comment>
<dbReference type="Gene3D" id="1.10.472.10">
    <property type="entry name" value="Cyclin-like"/>
    <property type="match status" value="1"/>
</dbReference>
<dbReference type="SMART" id="SM00385">
    <property type="entry name" value="CYCLIN"/>
    <property type="match status" value="1"/>
</dbReference>
<evidence type="ECO:0000256" key="1">
    <source>
        <dbReference type="ARBA" id="ARBA00022618"/>
    </source>
</evidence>
<dbReference type="PANTHER" id="PTHR10177">
    <property type="entry name" value="CYCLINS"/>
    <property type="match status" value="1"/>
</dbReference>
<evidence type="ECO:0000256" key="2">
    <source>
        <dbReference type="ARBA" id="ARBA00023127"/>
    </source>
</evidence>
<organism evidence="6 7">
    <name type="scientific">Stentor coeruleus</name>
    <dbReference type="NCBI Taxonomy" id="5963"/>
    <lineage>
        <taxon>Eukaryota</taxon>
        <taxon>Sar</taxon>
        <taxon>Alveolata</taxon>
        <taxon>Ciliophora</taxon>
        <taxon>Postciliodesmatophora</taxon>
        <taxon>Heterotrichea</taxon>
        <taxon>Heterotrichida</taxon>
        <taxon>Stentoridae</taxon>
        <taxon>Stentor</taxon>
    </lineage>
</organism>
<dbReference type="EMBL" id="MPUH01000612">
    <property type="protein sequence ID" value="OMJ76763.1"/>
    <property type="molecule type" value="Genomic_DNA"/>
</dbReference>
<keyword evidence="7" id="KW-1185">Reference proteome</keyword>
<dbReference type="InterPro" id="IPR039361">
    <property type="entry name" value="Cyclin"/>
</dbReference>
<accession>A0A1R2BJ01</accession>
<evidence type="ECO:0000256" key="4">
    <source>
        <dbReference type="RuleBase" id="RU000383"/>
    </source>
</evidence>
<evidence type="ECO:0000313" key="6">
    <source>
        <dbReference type="EMBL" id="OMJ76763.1"/>
    </source>
</evidence>
<protein>
    <recommendedName>
        <fullName evidence="5">Cyclin-like domain-containing protein</fullName>
    </recommendedName>
</protein>
<dbReference type="OrthoDB" id="285353at2759"/>
<sequence>MIKSHLPLYPSNTQDSVKICGIKEKSIPISIKSTYPDALDCEEDIEVINMPITSFYSKEPFQPILSDVNSLTTWQLSDDSYMQSLKAKELEYMANPYYLQTMQPHITLNMRMILYDWMMEVCSELTLKRETFHLAINYCDRYLSRNYGVKKEEYQLIGLTCMYLAAKIEEVLPPTLTDWASSADNGYSTCLIIQMEKHLLKNIDFKIFPATPCNWTSWLMSQWDIFIDFHFGCVQGNNLKDLDQYADKRKVKSMFEERMILFKQANQRAYRRFRETMQILDVSLLHPGSIKFPPKYLACGLLYLMISKYFFESNYALLYYNGDSQESDYREKELDESVEADPFRLESTGTVQELYEDFIRAAVGIENIEEIYGSVSFYHPFLEFESSFELPVVCRTQSKSKLESHYEDFLAYQTHNVRNLDFVQSSLKTC</sequence>
<comment type="caution">
    <text evidence="6">The sequence shown here is derived from an EMBL/GenBank/DDBJ whole genome shotgun (WGS) entry which is preliminary data.</text>
</comment>
<evidence type="ECO:0000256" key="3">
    <source>
        <dbReference type="ARBA" id="ARBA00023306"/>
    </source>
</evidence>
<dbReference type="Pfam" id="PF00134">
    <property type="entry name" value="Cyclin_N"/>
    <property type="match status" value="1"/>
</dbReference>
<dbReference type="Proteomes" id="UP000187209">
    <property type="component" value="Unassembled WGS sequence"/>
</dbReference>
<evidence type="ECO:0000313" key="7">
    <source>
        <dbReference type="Proteomes" id="UP000187209"/>
    </source>
</evidence>
<reference evidence="6 7" key="1">
    <citation type="submission" date="2016-11" db="EMBL/GenBank/DDBJ databases">
        <title>The macronuclear genome of Stentor coeruleus: a giant cell with tiny introns.</title>
        <authorList>
            <person name="Slabodnick M."/>
            <person name="Ruby J.G."/>
            <person name="Reiff S.B."/>
            <person name="Swart E.C."/>
            <person name="Gosai S."/>
            <person name="Prabakaran S."/>
            <person name="Witkowska E."/>
            <person name="Larue G.E."/>
            <person name="Fisher S."/>
            <person name="Freeman R.M."/>
            <person name="Gunawardena J."/>
            <person name="Chu W."/>
            <person name="Stover N.A."/>
            <person name="Gregory B.D."/>
            <person name="Nowacki M."/>
            <person name="Derisi J."/>
            <person name="Roy S.W."/>
            <person name="Marshall W.F."/>
            <person name="Sood P."/>
        </authorList>
    </citation>
    <scope>NUCLEOTIDE SEQUENCE [LARGE SCALE GENOMIC DNA]</scope>
    <source>
        <strain evidence="6">WM001</strain>
    </source>
</reference>
<evidence type="ECO:0000259" key="5">
    <source>
        <dbReference type="SMART" id="SM00385"/>
    </source>
</evidence>
<dbReference type="InterPro" id="IPR036915">
    <property type="entry name" value="Cyclin-like_sf"/>
</dbReference>
<feature type="domain" description="Cyclin-like" evidence="5">
    <location>
        <begin position="116"/>
        <end position="201"/>
    </location>
</feature>
<gene>
    <name evidence="6" type="ORF">SteCoe_23775</name>
</gene>
<proteinExistence type="inferred from homology"/>
<dbReference type="SUPFAM" id="SSF47954">
    <property type="entry name" value="Cyclin-like"/>
    <property type="match status" value="2"/>
</dbReference>
<keyword evidence="2 4" id="KW-0195">Cyclin</keyword>
<keyword evidence="3" id="KW-0131">Cell cycle</keyword>
<dbReference type="GO" id="GO:0051301">
    <property type="term" value="P:cell division"/>
    <property type="evidence" value="ECO:0007669"/>
    <property type="project" value="UniProtKB-KW"/>
</dbReference>
<keyword evidence="1" id="KW-0132">Cell division</keyword>